<dbReference type="SUPFAM" id="SSF46785">
    <property type="entry name" value="Winged helix' DNA-binding domain"/>
    <property type="match status" value="1"/>
</dbReference>
<feature type="transmembrane region" description="Helical" evidence="6">
    <location>
        <begin position="154"/>
        <end position="176"/>
    </location>
</feature>
<evidence type="ECO:0000256" key="5">
    <source>
        <dbReference type="PROSITE-ProRule" id="PRU00289"/>
    </source>
</evidence>
<reference evidence="8 9" key="1">
    <citation type="journal article" date="2019" name="Nat. Med.">
        <title>A library of human gut bacterial isolates paired with longitudinal multiomics data enables mechanistic microbiome research.</title>
        <authorList>
            <person name="Poyet M."/>
            <person name="Groussin M."/>
            <person name="Gibbons S.M."/>
            <person name="Avila-Pacheco J."/>
            <person name="Jiang X."/>
            <person name="Kearney S.M."/>
            <person name="Perrotta A.R."/>
            <person name="Berdy B."/>
            <person name="Zhao S."/>
            <person name="Lieberman T.D."/>
            <person name="Swanson P.K."/>
            <person name="Smith M."/>
            <person name="Roesemann S."/>
            <person name="Alexander J.E."/>
            <person name="Rich S.A."/>
            <person name="Livny J."/>
            <person name="Vlamakis H."/>
            <person name="Clish C."/>
            <person name="Bullock K."/>
            <person name="Deik A."/>
            <person name="Scott J."/>
            <person name="Pierce K.A."/>
            <person name="Xavier R.J."/>
            <person name="Alm E.J."/>
        </authorList>
    </citation>
    <scope>NUCLEOTIDE SEQUENCE [LARGE SCALE GENOMIC DNA]</scope>
    <source>
        <strain evidence="8 9">BIOML-A198</strain>
    </source>
</reference>
<evidence type="ECO:0000256" key="1">
    <source>
        <dbReference type="ARBA" id="ARBA00006474"/>
    </source>
</evidence>
<evidence type="ECO:0000313" key="8">
    <source>
        <dbReference type="EMBL" id="MTK21876.1"/>
    </source>
</evidence>
<keyword evidence="4" id="KW-0238">DNA-binding</keyword>
<dbReference type="AlphaFoldDB" id="A0A9X4XEF3"/>
<dbReference type="SMART" id="SM00382">
    <property type="entry name" value="AAA"/>
    <property type="match status" value="1"/>
</dbReference>
<dbReference type="Proteomes" id="UP000487649">
    <property type="component" value="Unassembled WGS sequence"/>
</dbReference>
<dbReference type="Pfam" id="PF17854">
    <property type="entry name" value="FtsK_alpha"/>
    <property type="match status" value="1"/>
</dbReference>
<keyword evidence="6" id="KW-1133">Transmembrane helix</keyword>
<dbReference type="PROSITE" id="PS50901">
    <property type="entry name" value="FTSK"/>
    <property type="match status" value="1"/>
</dbReference>
<keyword evidence="6" id="KW-0812">Transmembrane</keyword>
<dbReference type="Gene3D" id="1.10.10.10">
    <property type="entry name" value="Winged helix-like DNA-binding domain superfamily/Winged helix DNA-binding domain"/>
    <property type="match status" value="1"/>
</dbReference>
<accession>A0A9X4XEF3</accession>
<dbReference type="EMBL" id="WMQE01000024">
    <property type="protein sequence ID" value="MTK21876.1"/>
    <property type="molecule type" value="Genomic_DNA"/>
</dbReference>
<dbReference type="SMART" id="SM00843">
    <property type="entry name" value="Ftsk_gamma"/>
    <property type="match status" value="1"/>
</dbReference>
<dbReference type="SUPFAM" id="SSF52540">
    <property type="entry name" value="P-loop containing nucleoside triphosphate hydrolases"/>
    <property type="match status" value="1"/>
</dbReference>
<dbReference type="RefSeq" id="WP_006783332.1">
    <property type="nucleotide sequence ID" value="NZ_CABJBH010000016.1"/>
</dbReference>
<evidence type="ECO:0000256" key="2">
    <source>
        <dbReference type="ARBA" id="ARBA00022741"/>
    </source>
</evidence>
<dbReference type="Gene3D" id="3.40.50.300">
    <property type="entry name" value="P-loop containing nucleotide triphosphate hydrolases"/>
    <property type="match status" value="1"/>
</dbReference>
<feature type="transmembrane region" description="Helical" evidence="6">
    <location>
        <begin position="20"/>
        <end position="42"/>
    </location>
</feature>
<dbReference type="GO" id="GO:0003677">
    <property type="term" value="F:DNA binding"/>
    <property type="evidence" value="ECO:0007669"/>
    <property type="project" value="UniProtKB-KW"/>
</dbReference>
<dbReference type="InterPro" id="IPR003593">
    <property type="entry name" value="AAA+_ATPase"/>
</dbReference>
<dbReference type="PANTHER" id="PTHR22683:SF41">
    <property type="entry name" value="DNA TRANSLOCASE FTSK"/>
    <property type="match status" value="1"/>
</dbReference>
<dbReference type="Gene3D" id="3.30.980.40">
    <property type="match status" value="1"/>
</dbReference>
<protein>
    <submittedName>
        <fullName evidence="8">DNA translocase FtsK</fullName>
    </submittedName>
</protein>
<comment type="caution">
    <text evidence="8">The sequence shown here is derived from an EMBL/GenBank/DDBJ whole genome shotgun (WGS) entry which is preliminary data.</text>
</comment>
<evidence type="ECO:0000313" key="9">
    <source>
        <dbReference type="Proteomes" id="UP000487649"/>
    </source>
</evidence>
<dbReference type="InterPro" id="IPR018541">
    <property type="entry name" value="Ftsk_gamma"/>
</dbReference>
<feature type="transmembrane region" description="Helical" evidence="6">
    <location>
        <begin position="86"/>
        <end position="107"/>
    </location>
</feature>
<dbReference type="OrthoDB" id="9807790at2"/>
<dbReference type="InterPro" id="IPR041027">
    <property type="entry name" value="FtsK_alpha"/>
</dbReference>
<evidence type="ECO:0000259" key="7">
    <source>
        <dbReference type="PROSITE" id="PS50901"/>
    </source>
</evidence>
<feature type="binding site" evidence="5">
    <location>
        <begin position="444"/>
        <end position="451"/>
    </location>
    <ligand>
        <name>ATP</name>
        <dbReference type="ChEBI" id="CHEBI:30616"/>
    </ligand>
</feature>
<feature type="transmembrane region" description="Helical" evidence="6">
    <location>
        <begin position="127"/>
        <end position="147"/>
    </location>
</feature>
<dbReference type="GO" id="GO:0005524">
    <property type="term" value="F:ATP binding"/>
    <property type="evidence" value="ECO:0007669"/>
    <property type="project" value="UniProtKB-UniRule"/>
</dbReference>
<comment type="similarity">
    <text evidence="1">Belongs to the FtsK/SpoIIIE/SftA family.</text>
</comment>
<evidence type="ECO:0000256" key="4">
    <source>
        <dbReference type="ARBA" id="ARBA00023125"/>
    </source>
</evidence>
<dbReference type="InterPro" id="IPR036390">
    <property type="entry name" value="WH_DNA-bd_sf"/>
</dbReference>
<dbReference type="GeneID" id="60059852"/>
<dbReference type="PANTHER" id="PTHR22683">
    <property type="entry name" value="SPORULATION PROTEIN RELATED"/>
    <property type="match status" value="1"/>
</dbReference>
<sequence>MAQKKKVKQKKQTFVTDLYIELIGIGLILLSILTLGQLGIIGTFLKRIFLFVFGEFFWVVALAMIINGGKMIFSRKVPTFFTTRQIGYYLMFIAFISFSHLPVYREFNAHNTPLLSGMVNYYWNNDVLNTTFTVGGGFIGSVIYGIFVPLMTAIGLYILSLVILCYGTLLVFNLTFKDVYEGIKLSRLEYREKRMKKVKKATKPKVKKRSDQEEIEEEAEELNAMIDTTTPIFDFENDEVTITTFDQEVELQEEGEEELEFKISDFAEKIKQEKVEPHSTIETFMSDENYTLPPLDLLVDYQQTNNSQRMLVSAKAQARKLEDTFKNFDVKAKVQEVHIGPAVTRFEILPNVGVKVSKIIGLTDDIALALAAKGIRIEAPIPGKSAIGIEVPNPKQTLVTFKEIVKEVPQKQQSEKLLMVLGRDISGKTVYSPLNKMPHLLVAGATGSGKSVCINTIICSILMRATPNEVKMLMIDPKKVELNGYNGVPHLLAPVVTDPRLASLALKKVVTEMEYRYELFSESGTRNIEGYNDYVRHQNETNEIKKTVLPFVVVIIDELADLMMVASKEVEECIMRLTQMARAAGIHLIIATQRPSVDVITGVIKANIPSRIAFGVSSAVDSRTIIDMPGAEKLLGKGDMLFLPMGASNPTRVQGAFISDEEVVRIVEFIKNQVQHEEIKQDFLENLEQGQSESNTMEDPLMREVLSYIIESKKVSASLLQRRFRIGYNRAARIVDDLESAGLIGPSEGSKPREVLMSEGQCQELMSNLK</sequence>
<dbReference type="InterPro" id="IPR036388">
    <property type="entry name" value="WH-like_DNA-bd_sf"/>
</dbReference>
<feature type="transmembrane region" description="Helical" evidence="6">
    <location>
        <begin position="48"/>
        <end position="66"/>
    </location>
</feature>
<gene>
    <name evidence="8" type="ORF">GMA92_10660</name>
</gene>
<dbReference type="CDD" id="cd01127">
    <property type="entry name" value="TrwB_TraG_TraD_VirD4"/>
    <property type="match status" value="1"/>
</dbReference>
<feature type="domain" description="FtsK" evidence="7">
    <location>
        <begin position="427"/>
        <end position="623"/>
    </location>
</feature>
<evidence type="ECO:0000256" key="6">
    <source>
        <dbReference type="SAM" id="Phobius"/>
    </source>
</evidence>
<dbReference type="InterPro" id="IPR027417">
    <property type="entry name" value="P-loop_NTPase"/>
</dbReference>
<keyword evidence="2 5" id="KW-0547">Nucleotide-binding</keyword>
<organism evidence="8 9">
    <name type="scientific">Turicibacter sanguinis</name>
    <dbReference type="NCBI Taxonomy" id="154288"/>
    <lineage>
        <taxon>Bacteria</taxon>
        <taxon>Bacillati</taxon>
        <taxon>Bacillota</taxon>
        <taxon>Erysipelotrichia</taxon>
        <taxon>Erysipelotrichales</taxon>
        <taxon>Turicibacteraceae</taxon>
        <taxon>Turicibacter</taxon>
    </lineage>
</organism>
<name>A0A9X4XEF3_9FIRM</name>
<proteinExistence type="inferred from homology"/>
<evidence type="ECO:0000256" key="3">
    <source>
        <dbReference type="ARBA" id="ARBA00022840"/>
    </source>
</evidence>
<dbReference type="InterPro" id="IPR002543">
    <property type="entry name" value="FtsK_dom"/>
</dbReference>
<dbReference type="InterPro" id="IPR050206">
    <property type="entry name" value="FtsK/SpoIIIE/SftA"/>
</dbReference>
<dbReference type="Pfam" id="PF01580">
    <property type="entry name" value="FtsK_SpoIIIE"/>
    <property type="match status" value="1"/>
</dbReference>
<keyword evidence="3 5" id="KW-0067">ATP-binding</keyword>
<dbReference type="GO" id="GO:0016020">
    <property type="term" value="C:membrane"/>
    <property type="evidence" value="ECO:0007669"/>
    <property type="project" value="UniProtKB-SubCell"/>
</dbReference>
<keyword evidence="6" id="KW-0472">Membrane</keyword>
<dbReference type="Pfam" id="PF09397">
    <property type="entry name" value="FtsK_gamma"/>
    <property type="match status" value="1"/>
</dbReference>